<evidence type="ECO:0000313" key="2">
    <source>
        <dbReference type="Proteomes" id="UP000887581"/>
    </source>
</evidence>
<dbReference type="AlphaFoldDB" id="A0A915PX24"/>
<organism evidence="2 3">
    <name type="scientific">Setaria digitata</name>
    <dbReference type="NCBI Taxonomy" id="48799"/>
    <lineage>
        <taxon>Eukaryota</taxon>
        <taxon>Metazoa</taxon>
        <taxon>Ecdysozoa</taxon>
        <taxon>Nematoda</taxon>
        <taxon>Chromadorea</taxon>
        <taxon>Rhabditida</taxon>
        <taxon>Spirurina</taxon>
        <taxon>Spiruromorpha</taxon>
        <taxon>Filarioidea</taxon>
        <taxon>Setariidae</taxon>
        <taxon>Setaria</taxon>
    </lineage>
</organism>
<feature type="compositionally biased region" description="Basic and acidic residues" evidence="1">
    <location>
        <begin position="41"/>
        <end position="51"/>
    </location>
</feature>
<evidence type="ECO:0000256" key="1">
    <source>
        <dbReference type="SAM" id="MobiDB-lite"/>
    </source>
</evidence>
<dbReference type="Proteomes" id="UP000887581">
    <property type="component" value="Unplaced"/>
</dbReference>
<name>A0A915PX24_9BILA</name>
<protein>
    <submittedName>
        <fullName evidence="3">Uncharacterized protein</fullName>
    </submittedName>
</protein>
<reference evidence="3" key="1">
    <citation type="submission" date="2022-11" db="UniProtKB">
        <authorList>
            <consortium name="WormBaseParasite"/>
        </authorList>
    </citation>
    <scope>IDENTIFICATION</scope>
</reference>
<accession>A0A915PX24</accession>
<sequence length="63" mass="7061">MTLQRGCKGENLKTKFLMIAKFIRKKAEPKATVPAQRKRRLPSELDSKPHEPAAIALDCTLGK</sequence>
<dbReference type="WBParaSite" id="sdigi.contig401.g8059.t1">
    <property type="protein sequence ID" value="sdigi.contig401.g8059.t1"/>
    <property type="gene ID" value="sdigi.contig401.g8059"/>
</dbReference>
<feature type="region of interest" description="Disordered" evidence="1">
    <location>
        <begin position="28"/>
        <end position="52"/>
    </location>
</feature>
<proteinExistence type="predicted"/>
<keyword evidence="2" id="KW-1185">Reference proteome</keyword>
<evidence type="ECO:0000313" key="3">
    <source>
        <dbReference type="WBParaSite" id="sdigi.contig401.g8059.t1"/>
    </source>
</evidence>